<dbReference type="RefSeq" id="WP_128784782.1">
    <property type="nucleotide sequence ID" value="NZ_JAKJSG010000071.1"/>
</dbReference>
<dbReference type="Gene3D" id="3.40.50.2300">
    <property type="match status" value="1"/>
</dbReference>
<dbReference type="OrthoDB" id="9782569at2"/>
<keyword evidence="11" id="KW-1185">Reference proteome</keyword>
<name>A0A444JN53_9GAMM</name>
<keyword evidence="5" id="KW-0762">Sugar transport</keyword>
<dbReference type="InterPro" id="IPR036095">
    <property type="entry name" value="PTS_EIIB-like_sf"/>
</dbReference>
<dbReference type="Proteomes" id="UP000287563">
    <property type="component" value="Unassembled WGS sequence"/>
</dbReference>
<dbReference type="PANTHER" id="PTHR30505">
    <property type="entry name" value="FRUCTOSE-LIKE PERMEASE"/>
    <property type="match status" value="1"/>
</dbReference>
<dbReference type="SUPFAM" id="SSF52794">
    <property type="entry name" value="PTS system IIB component-like"/>
    <property type="match status" value="1"/>
</dbReference>
<dbReference type="NCBIfam" id="TIGR00829">
    <property type="entry name" value="FRU"/>
    <property type="match status" value="1"/>
</dbReference>
<dbReference type="GO" id="GO:0016301">
    <property type="term" value="F:kinase activity"/>
    <property type="evidence" value="ECO:0007669"/>
    <property type="project" value="UniProtKB-KW"/>
</dbReference>
<keyword evidence="7" id="KW-0598">Phosphotransferase system</keyword>
<evidence type="ECO:0000256" key="1">
    <source>
        <dbReference type="ARBA" id="ARBA00001401"/>
    </source>
</evidence>
<dbReference type="GO" id="GO:0009401">
    <property type="term" value="P:phosphoenolpyruvate-dependent sugar phosphotransferase system"/>
    <property type="evidence" value="ECO:0007669"/>
    <property type="project" value="UniProtKB-KW"/>
</dbReference>
<reference evidence="10 11" key="1">
    <citation type="submission" date="2018-11" db="EMBL/GenBank/DDBJ databases">
        <title>Photobacterium sp. BEI247 sp. nov., a marine bacterium isolated from Yongle Blue Hole in the South China Sea.</title>
        <authorList>
            <person name="Wang X."/>
        </authorList>
    </citation>
    <scope>NUCLEOTIDE SEQUENCE [LARGE SCALE GENOMIC DNA]</scope>
    <source>
        <strain evidence="11">BEI247</strain>
    </source>
</reference>
<keyword evidence="8" id="KW-0418">Kinase</keyword>
<protein>
    <recommendedName>
        <fullName evidence="2">protein-N(pi)-phosphohistidine--D-fructose phosphotransferase</fullName>
        <ecNumber evidence="2">2.7.1.202</ecNumber>
    </recommendedName>
</protein>
<dbReference type="AlphaFoldDB" id="A0A444JN53"/>
<feature type="domain" description="PTS EIIB type-2" evidence="9">
    <location>
        <begin position="6"/>
        <end position="102"/>
    </location>
</feature>
<dbReference type="GO" id="GO:0005886">
    <property type="term" value="C:plasma membrane"/>
    <property type="evidence" value="ECO:0007669"/>
    <property type="project" value="TreeGrafter"/>
</dbReference>
<evidence type="ECO:0000256" key="8">
    <source>
        <dbReference type="ARBA" id="ARBA00022777"/>
    </source>
</evidence>
<organism evidence="10 11">
    <name type="scientific">Photobacterium chitinilyticum</name>
    <dbReference type="NCBI Taxonomy" id="2485123"/>
    <lineage>
        <taxon>Bacteria</taxon>
        <taxon>Pseudomonadati</taxon>
        <taxon>Pseudomonadota</taxon>
        <taxon>Gammaproteobacteria</taxon>
        <taxon>Vibrionales</taxon>
        <taxon>Vibrionaceae</taxon>
        <taxon>Photobacterium</taxon>
    </lineage>
</organism>
<dbReference type="Pfam" id="PF02302">
    <property type="entry name" value="PTS_IIB"/>
    <property type="match status" value="1"/>
</dbReference>
<sequence length="115" mass="12482">MSKLSLVAVTACVSGVAHTYMAAEQLEKLAQKHGFRIKIETQGALGMENVLSEEDIASADLAIIICDISIEGMERFSRCRQVKMNIQKALLSPDTLIAAIERARVLPLGSVVEPK</sequence>
<dbReference type="PANTHER" id="PTHR30505:SF0">
    <property type="entry name" value="FRUCTOSE-LIKE PTS SYSTEM EIIBC COMPONENT-RELATED"/>
    <property type="match status" value="1"/>
</dbReference>
<dbReference type="InterPro" id="IPR003501">
    <property type="entry name" value="PTS_EIIB_2/3"/>
</dbReference>
<dbReference type="GO" id="GO:0022877">
    <property type="term" value="F:protein-N(PI)-phosphohistidine-fructose phosphotransferase system transporter activity"/>
    <property type="evidence" value="ECO:0007669"/>
    <property type="project" value="InterPro"/>
</dbReference>
<gene>
    <name evidence="10" type="ORF">EDI28_15530</name>
</gene>
<keyword evidence="6" id="KW-0808">Transferase</keyword>
<keyword evidence="4" id="KW-0597">Phosphoprotein</keyword>
<keyword evidence="3" id="KW-0813">Transport</keyword>
<evidence type="ECO:0000256" key="4">
    <source>
        <dbReference type="ARBA" id="ARBA00022553"/>
    </source>
</evidence>
<dbReference type="InterPro" id="IPR003353">
    <property type="entry name" value="PTS_IIB_fruc"/>
</dbReference>
<comment type="catalytic activity">
    <reaction evidence="1">
        <text>D-fructose(out) + N(pros)-phospho-L-histidyl-[protein] = D-fructose 1-phosphate(in) + L-histidyl-[protein]</text>
        <dbReference type="Rhea" id="RHEA:49252"/>
        <dbReference type="Rhea" id="RHEA-COMP:9745"/>
        <dbReference type="Rhea" id="RHEA-COMP:9746"/>
        <dbReference type="ChEBI" id="CHEBI:29979"/>
        <dbReference type="ChEBI" id="CHEBI:37721"/>
        <dbReference type="ChEBI" id="CHEBI:58674"/>
        <dbReference type="ChEBI" id="CHEBI:64837"/>
        <dbReference type="EC" id="2.7.1.202"/>
    </reaction>
</comment>
<evidence type="ECO:0000313" key="10">
    <source>
        <dbReference type="EMBL" id="RWX54513.1"/>
    </source>
</evidence>
<evidence type="ECO:0000256" key="6">
    <source>
        <dbReference type="ARBA" id="ARBA00022679"/>
    </source>
</evidence>
<evidence type="ECO:0000256" key="5">
    <source>
        <dbReference type="ARBA" id="ARBA00022597"/>
    </source>
</evidence>
<evidence type="ECO:0000256" key="2">
    <source>
        <dbReference type="ARBA" id="ARBA00012799"/>
    </source>
</evidence>
<evidence type="ECO:0000259" key="9">
    <source>
        <dbReference type="PROSITE" id="PS51099"/>
    </source>
</evidence>
<dbReference type="PROSITE" id="PS51099">
    <property type="entry name" value="PTS_EIIB_TYPE_2"/>
    <property type="match status" value="1"/>
</dbReference>
<dbReference type="InterPro" id="IPR013011">
    <property type="entry name" value="PTS_EIIB_2"/>
</dbReference>
<accession>A0A444JN53</accession>
<evidence type="ECO:0000256" key="7">
    <source>
        <dbReference type="ARBA" id="ARBA00022683"/>
    </source>
</evidence>
<evidence type="ECO:0000256" key="3">
    <source>
        <dbReference type="ARBA" id="ARBA00022448"/>
    </source>
</evidence>
<dbReference type="InterPro" id="IPR050864">
    <property type="entry name" value="Bacterial_PTS_Sugar_Transport"/>
</dbReference>
<dbReference type="EC" id="2.7.1.202" evidence="2"/>
<evidence type="ECO:0000313" key="11">
    <source>
        <dbReference type="Proteomes" id="UP000287563"/>
    </source>
</evidence>
<dbReference type="CDD" id="cd05569">
    <property type="entry name" value="PTS_IIB_fructose"/>
    <property type="match status" value="1"/>
</dbReference>
<dbReference type="EMBL" id="RJLM01000006">
    <property type="protein sequence ID" value="RWX54513.1"/>
    <property type="molecule type" value="Genomic_DNA"/>
</dbReference>
<dbReference type="GO" id="GO:0090563">
    <property type="term" value="F:protein-phosphocysteine-sugar phosphotransferase activity"/>
    <property type="evidence" value="ECO:0007669"/>
    <property type="project" value="TreeGrafter"/>
</dbReference>
<comment type="caution">
    <text evidence="10">The sequence shown here is derived from an EMBL/GenBank/DDBJ whole genome shotgun (WGS) entry which is preliminary data.</text>
</comment>
<proteinExistence type="predicted"/>